<proteinExistence type="predicted"/>
<sequence length="237" mass="26066">MAATELRSEAPSSAESPRISFSHDLSQYDVVPVEPHHSRSNSTGVDFNFSVVRESLDHESFSADELFSDGKLLPSQIKTKPVIMIPPNETHQSETNPENPKTEDSRASEEKQSKTTSFWPFKRSSSVSGGGYGRGFCPLPLLSRSHSTGSAAVSSSKTLKTTAFSRENWQKNSFSSSLSSSMSTSQGNTCCSGGNYWKPPVKKKGYGGYGKAKRKFFNIFTQPNVDFLDDVHSKLFQ</sequence>
<dbReference type="Proteomes" id="UP000823749">
    <property type="component" value="Chromosome 10"/>
</dbReference>
<feature type="region of interest" description="Disordered" evidence="1">
    <location>
        <begin position="81"/>
        <end position="116"/>
    </location>
</feature>
<dbReference type="EMBL" id="JACTNZ010000010">
    <property type="protein sequence ID" value="KAG5527941.1"/>
    <property type="molecule type" value="Genomic_DNA"/>
</dbReference>
<organism evidence="2 3">
    <name type="scientific">Rhododendron griersonianum</name>
    <dbReference type="NCBI Taxonomy" id="479676"/>
    <lineage>
        <taxon>Eukaryota</taxon>
        <taxon>Viridiplantae</taxon>
        <taxon>Streptophyta</taxon>
        <taxon>Embryophyta</taxon>
        <taxon>Tracheophyta</taxon>
        <taxon>Spermatophyta</taxon>
        <taxon>Magnoliopsida</taxon>
        <taxon>eudicotyledons</taxon>
        <taxon>Gunneridae</taxon>
        <taxon>Pentapetalae</taxon>
        <taxon>asterids</taxon>
        <taxon>Ericales</taxon>
        <taxon>Ericaceae</taxon>
        <taxon>Ericoideae</taxon>
        <taxon>Rhodoreae</taxon>
        <taxon>Rhododendron</taxon>
    </lineage>
</organism>
<feature type="region of interest" description="Disordered" evidence="1">
    <location>
        <begin position="1"/>
        <end position="24"/>
    </location>
</feature>
<feature type="compositionally biased region" description="Polar residues" evidence="1">
    <location>
        <begin position="89"/>
        <end position="99"/>
    </location>
</feature>
<evidence type="ECO:0000313" key="3">
    <source>
        <dbReference type="Proteomes" id="UP000823749"/>
    </source>
</evidence>
<dbReference type="PANTHER" id="PTHR36757">
    <property type="entry name" value="BNAANNG22500D PROTEIN"/>
    <property type="match status" value="1"/>
</dbReference>
<keyword evidence="3" id="KW-1185">Reference proteome</keyword>
<dbReference type="AlphaFoldDB" id="A0AAV6IGZ7"/>
<reference evidence="2" key="1">
    <citation type="submission" date="2020-08" db="EMBL/GenBank/DDBJ databases">
        <title>Plant Genome Project.</title>
        <authorList>
            <person name="Zhang R.-G."/>
        </authorList>
    </citation>
    <scope>NUCLEOTIDE SEQUENCE</scope>
    <source>
        <strain evidence="2">WSP0</strain>
        <tissue evidence="2">Leaf</tissue>
    </source>
</reference>
<dbReference type="PANTHER" id="PTHR36757:SF1">
    <property type="entry name" value="GENOME ASSEMBLY, CHROMOSOME: A04"/>
    <property type="match status" value="1"/>
</dbReference>
<evidence type="ECO:0000313" key="2">
    <source>
        <dbReference type="EMBL" id="KAG5527941.1"/>
    </source>
</evidence>
<feature type="compositionally biased region" description="Basic and acidic residues" evidence="1">
    <location>
        <begin position="100"/>
        <end position="113"/>
    </location>
</feature>
<comment type="caution">
    <text evidence="2">The sequence shown here is derived from an EMBL/GenBank/DDBJ whole genome shotgun (WGS) entry which is preliminary data.</text>
</comment>
<gene>
    <name evidence="2" type="ORF">RHGRI_028762</name>
</gene>
<name>A0AAV6IGZ7_9ERIC</name>
<accession>A0AAV6IGZ7</accession>
<protein>
    <submittedName>
        <fullName evidence="2">Uncharacterized protein</fullName>
    </submittedName>
</protein>
<evidence type="ECO:0000256" key="1">
    <source>
        <dbReference type="SAM" id="MobiDB-lite"/>
    </source>
</evidence>